<dbReference type="PANTHER" id="PTHR30083:SF0">
    <property type="entry name" value="3'-PHOSPHOADENOSINE 5'-PHOSPHOSULFATE SULFOTRANSFERASE (PAPS REDUCTASE)_FAD SYNTHETASE"/>
    <property type="match status" value="1"/>
</dbReference>
<protein>
    <submittedName>
        <fullName evidence="1">Phosphoadenosine phosphosulfate reductase</fullName>
    </submittedName>
</protein>
<feature type="non-terminal residue" evidence="1">
    <location>
        <position position="1"/>
    </location>
</feature>
<evidence type="ECO:0000313" key="1">
    <source>
        <dbReference type="EMBL" id="PSJ23892.1"/>
    </source>
</evidence>
<dbReference type="GO" id="GO:0071453">
    <property type="term" value="P:cellular response to oxygen levels"/>
    <property type="evidence" value="ECO:0007669"/>
    <property type="project" value="TreeGrafter"/>
</dbReference>
<organism evidence="1 2">
    <name type="scientific">Streptosporangium nondiastaticum</name>
    <dbReference type="NCBI Taxonomy" id="35764"/>
    <lineage>
        <taxon>Bacteria</taxon>
        <taxon>Bacillati</taxon>
        <taxon>Actinomycetota</taxon>
        <taxon>Actinomycetes</taxon>
        <taxon>Streptosporangiales</taxon>
        <taxon>Streptosporangiaceae</taxon>
        <taxon>Streptosporangium</taxon>
    </lineage>
</organism>
<dbReference type="Pfam" id="PF11922">
    <property type="entry name" value="DUF3440"/>
    <property type="match status" value="1"/>
</dbReference>
<sequence>RRFTTGVGRTLYNVYPIYDWQTEDIWRFHARFPEMPHNEVYDLMHKAGVPLSKQRLCQPFGDDQRQGLWLYHLLEPDTWFKLIARVNGANTGALYVQERGNVAGYGHVDLPDGHTWKSYTNLLLASLPKRTREHYLRR</sequence>
<dbReference type="AlphaFoldDB" id="A0A9X7JHL5"/>
<dbReference type="Proteomes" id="UP000242427">
    <property type="component" value="Unassembled WGS sequence"/>
</dbReference>
<comment type="caution">
    <text evidence="1">The sequence shown here is derived from an EMBL/GenBank/DDBJ whole genome shotgun (WGS) entry which is preliminary data.</text>
</comment>
<reference evidence="1 2" key="1">
    <citation type="submission" date="2018-03" db="EMBL/GenBank/DDBJ databases">
        <title>Chitinolytic properties of Streptosporangium nondiastaticum TBG75A20.</title>
        <authorList>
            <person name="Gayathri V."/>
            <person name="Shiburaj S."/>
        </authorList>
    </citation>
    <scope>NUCLEOTIDE SEQUENCE [LARGE SCALE GENOMIC DNA]</scope>
    <source>
        <strain evidence="1 2">TBG75A20</strain>
    </source>
</reference>
<dbReference type="Gene3D" id="3.40.50.620">
    <property type="entry name" value="HUPs"/>
    <property type="match status" value="1"/>
</dbReference>
<proteinExistence type="predicted"/>
<keyword evidence="2" id="KW-1185">Reference proteome</keyword>
<dbReference type="PANTHER" id="PTHR30083">
    <property type="entry name" value="TRANSCRIPTIONAL REGULATOR-RELATED"/>
    <property type="match status" value="1"/>
</dbReference>
<name>A0A9X7JHL5_9ACTN</name>
<feature type="non-terminal residue" evidence="1">
    <location>
        <position position="138"/>
    </location>
</feature>
<dbReference type="InterPro" id="IPR021845">
    <property type="entry name" value="DUF3440"/>
</dbReference>
<gene>
    <name evidence="1" type="ORF">B7P34_36330</name>
</gene>
<accession>A0A9X7JHL5</accession>
<evidence type="ECO:0000313" key="2">
    <source>
        <dbReference type="Proteomes" id="UP000242427"/>
    </source>
</evidence>
<dbReference type="EMBL" id="PXWG01000378">
    <property type="protein sequence ID" value="PSJ23892.1"/>
    <property type="molecule type" value="Genomic_DNA"/>
</dbReference>
<dbReference type="InterPro" id="IPR014729">
    <property type="entry name" value="Rossmann-like_a/b/a_fold"/>
</dbReference>